<organism evidence="1 2">
    <name type="scientific">Desulfonema ishimotonii</name>
    <dbReference type="NCBI Taxonomy" id="45657"/>
    <lineage>
        <taxon>Bacteria</taxon>
        <taxon>Pseudomonadati</taxon>
        <taxon>Thermodesulfobacteriota</taxon>
        <taxon>Desulfobacteria</taxon>
        <taxon>Desulfobacterales</taxon>
        <taxon>Desulfococcaceae</taxon>
        <taxon>Desulfonema</taxon>
    </lineage>
</organism>
<dbReference type="RefSeq" id="WP_124329653.1">
    <property type="nucleotide sequence ID" value="NZ_BEXT01000001.1"/>
</dbReference>
<keyword evidence="2" id="KW-1185">Reference proteome</keyword>
<dbReference type="Proteomes" id="UP000288096">
    <property type="component" value="Unassembled WGS sequence"/>
</dbReference>
<dbReference type="EMBL" id="BEXT01000001">
    <property type="protein sequence ID" value="GBC62487.1"/>
    <property type="molecule type" value="Genomic_DNA"/>
</dbReference>
<name>A0A401FZW8_9BACT</name>
<gene>
    <name evidence="1" type="ORF">DENIS_3459</name>
</gene>
<evidence type="ECO:0000313" key="1">
    <source>
        <dbReference type="EMBL" id="GBC62487.1"/>
    </source>
</evidence>
<evidence type="ECO:0000313" key="2">
    <source>
        <dbReference type="Proteomes" id="UP000288096"/>
    </source>
</evidence>
<protein>
    <submittedName>
        <fullName evidence="1">Uncharacterized protein</fullName>
    </submittedName>
</protein>
<sequence>MRSYLTNHDIIAVSALNKEIAINTPRDPDMALLVSKSDMFSYDFRTENNAEELTGKEEADKVYRTGATVSTSFNFEKAQPNHIAFLLAYALGVCTTTAAGTTGKLHTITPIDGDVAADRSLPSFTATQRWGKTVLKERYASCFVDQATLTFSKDAFVKATGSIKATGKVDRNIETETVSVLNDAAEITLAANGVQGSTAQERLDNVHSIQAELTEGVWTDVAYSAVSDATPAVITITALGGDGGSNVNVKVIYIPTESESWMTFPSMVQETPLRVSQATCVLGGAWDGSDFQGGRTMAGELSNVEWSVSNNLDVSFTFGGAGDYASRALRGGRTQTLKLDRDFKDYILSQYQNSEEYFGFRVLCTGAEIEDGHNYQVEIILPRVAVLSTSRSDNSNRLSESVEFAVLEDDTYGSVIINVKNKVAGYAA</sequence>
<proteinExistence type="predicted"/>
<accession>A0A401FZW8</accession>
<dbReference type="AlphaFoldDB" id="A0A401FZW8"/>
<comment type="caution">
    <text evidence="1">The sequence shown here is derived from an EMBL/GenBank/DDBJ whole genome shotgun (WGS) entry which is preliminary data.</text>
</comment>
<reference evidence="2" key="1">
    <citation type="submission" date="2017-11" db="EMBL/GenBank/DDBJ databases">
        <authorList>
            <person name="Watanabe M."/>
            <person name="Kojima H."/>
        </authorList>
    </citation>
    <scope>NUCLEOTIDE SEQUENCE [LARGE SCALE GENOMIC DNA]</scope>
    <source>
        <strain evidence="2">Tokyo 01</strain>
    </source>
</reference>
<dbReference type="OrthoDB" id="5417705at2"/>
<reference evidence="2" key="2">
    <citation type="submission" date="2019-01" db="EMBL/GenBank/DDBJ databases">
        <title>Genome sequence of Desulfonema ishimotonii strain Tokyo 01.</title>
        <authorList>
            <person name="Fukui M."/>
        </authorList>
    </citation>
    <scope>NUCLEOTIDE SEQUENCE [LARGE SCALE GENOMIC DNA]</scope>
    <source>
        <strain evidence="2">Tokyo 01</strain>
    </source>
</reference>